<organism evidence="12 13">
    <name type="scientific">Fervidobacterium pennivorans</name>
    <dbReference type="NCBI Taxonomy" id="93466"/>
    <lineage>
        <taxon>Bacteria</taxon>
        <taxon>Thermotogati</taxon>
        <taxon>Thermotogota</taxon>
        <taxon>Thermotogae</taxon>
        <taxon>Thermotogales</taxon>
        <taxon>Fervidobacteriaceae</taxon>
        <taxon>Fervidobacterium</taxon>
    </lineage>
</organism>
<dbReference type="InterPro" id="IPR005843">
    <property type="entry name" value="A-D-PHexomutase_C"/>
</dbReference>
<evidence type="ECO:0000259" key="10">
    <source>
        <dbReference type="Pfam" id="PF02879"/>
    </source>
</evidence>
<dbReference type="InterPro" id="IPR005841">
    <property type="entry name" value="Alpha-D-phosphohexomutase_SF"/>
</dbReference>
<name>A0A172T4X0_FERPE</name>
<feature type="domain" description="Alpha-D-phosphohexomutase alpha/beta/alpha" evidence="9">
    <location>
        <begin position="44"/>
        <end position="182"/>
    </location>
</feature>
<dbReference type="Pfam" id="PF02879">
    <property type="entry name" value="PGM_PMM_II"/>
    <property type="match status" value="1"/>
</dbReference>
<dbReference type="Gene3D" id="3.30.310.50">
    <property type="entry name" value="Alpha-D-phosphohexomutase, C-terminal domain"/>
    <property type="match status" value="1"/>
</dbReference>
<dbReference type="PANTHER" id="PTHR45745:SF1">
    <property type="entry name" value="PHOSPHOGLUCOMUTASE 2B-RELATED"/>
    <property type="match status" value="1"/>
</dbReference>
<evidence type="ECO:0000256" key="5">
    <source>
        <dbReference type="ARBA" id="ARBA00022842"/>
    </source>
</evidence>
<keyword evidence="5 7" id="KW-0460">Magnesium</keyword>
<reference evidence="12 13" key="1">
    <citation type="submission" date="2014-08" db="EMBL/GenBank/DDBJ databases">
        <title>Fervidobacterium pennivorans DYC genome.</title>
        <authorList>
            <person name="Wushke S."/>
        </authorList>
    </citation>
    <scope>NUCLEOTIDE SEQUENCE [LARGE SCALE GENOMIC DNA]</scope>
    <source>
        <strain evidence="12 13">DYC</strain>
    </source>
</reference>
<evidence type="ECO:0000256" key="1">
    <source>
        <dbReference type="ARBA" id="ARBA00001946"/>
    </source>
</evidence>
<keyword evidence="6" id="KW-0413">Isomerase</keyword>
<proteinExistence type="inferred from homology"/>
<evidence type="ECO:0000256" key="6">
    <source>
        <dbReference type="ARBA" id="ARBA00023235"/>
    </source>
</evidence>
<dbReference type="Proteomes" id="UP000077096">
    <property type="component" value="Chromosome"/>
</dbReference>
<feature type="domain" description="Alpha-D-phosphohexomutase alpha/beta/alpha" evidence="11">
    <location>
        <begin position="322"/>
        <end position="446"/>
    </location>
</feature>
<keyword evidence="3" id="KW-0597">Phosphoprotein</keyword>
<dbReference type="GO" id="GO:0000287">
    <property type="term" value="F:magnesium ion binding"/>
    <property type="evidence" value="ECO:0007669"/>
    <property type="project" value="InterPro"/>
</dbReference>
<dbReference type="GO" id="GO:0008973">
    <property type="term" value="F:phosphopentomutase activity"/>
    <property type="evidence" value="ECO:0007669"/>
    <property type="project" value="TreeGrafter"/>
</dbReference>
<dbReference type="InterPro" id="IPR016055">
    <property type="entry name" value="A-D-PHexomutase_a/b/a-I/II/III"/>
</dbReference>
<dbReference type="InterPro" id="IPR016066">
    <property type="entry name" value="A-D-PHexomutase_CS"/>
</dbReference>
<keyword evidence="4 7" id="KW-0479">Metal-binding</keyword>
<dbReference type="EMBL" id="CP011393">
    <property type="protein sequence ID" value="ANE42078.1"/>
    <property type="molecule type" value="Genomic_DNA"/>
</dbReference>
<dbReference type="Pfam" id="PF02880">
    <property type="entry name" value="PGM_PMM_III"/>
    <property type="match status" value="1"/>
</dbReference>
<feature type="domain" description="Alpha-D-phosphohexomutase C-terminal" evidence="8">
    <location>
        <begin position="509"/>
        <end position="549"/>
    </location>
</feature>
<comment type="cofactor">
    <cofactor evidence="1">
        <name>Mg(2+)</name>
        <dbReference type="ChEBI" id="CHEBI:18420"/>
    </cofactor>
</comment>
<dbReference type="Pfam" id="PF00408">
    <property type="entry name" value="PGM_PMM_IV"/>
    <property type="match status" value="1"/>
</dbReference>
<dbReference type="AlphaFoldDB" id="A0A172T4X0"/>
<dbReference type="PRINTS" id="PR00509">
    <property type="entry name" value="PGMPMM"/>
</dbReference>
<dbReference type="PANTHER" id="PTHR45745">
    <property type="entry name" value="PHOSPHOMANNOMUTASE 45A"/>
    <property type="match status" value="1"/>
</dbReference>
<dbReference type="InterPro" id="IPR005846">
    <property type="entry name" value="A-D-PHexomutase_a/b/a-III"/>
</dbReference>
<dbReference type="InterPro" id="IPR005845">
    <property type="entry name" value="A-D-PHexomutase_a/b/a-II"/>
</dbReference>
<evidence type="ECO:0000259" key="8">
    <source>
        <dbReference type="Pfam" id="PF00408"/>
    </source>
</evidence>
<dbReference type="CDD" id="cd05799">
    <property type="entry name" value="PGM2"/>
    <property type="match status" value="1"/>
</dbReference>
<dbReference type="InterPro" id="IPR005844">
    <property type="entry name" value="A-D-PHexomutase_a/b/a-I"/>
</dbReference>
<evidence type="ECO:0000259" key="11">
    <source>
        <dbReference type="Pfam" id="PF02880"/>
    </source>
</evidence>
<evidence type="ECO:0000256" key="7">
    <source>
        <dbReference type="RuleBase" id="RU004326"/>
    </source>
</evidence>
<dbReference type="InterPro" id="IPR036900">
    <property type="entry name" value="A-D-PHexomutase_C_sf"/>
</dbReference>
<dbReference type="SUPFAM" id="SSF53738">
    <property type="entry name" value="Phosphoglucomutase, first 3 domains"/>
    <property type="match status" value="3"/>
</dbReference>
<evidence type="ECO:0000256" key="3">
    <source>
        <dbReference type="ARBA" id="ARBA00022553"/>
    </source>
</evidence>
<dbReference type="SUPFAM" id="SSF55957">
    <property type="entry name" value="Phosphoglucomutase, C-terminal domain"/>
    <property type="match status" value="1"/>
</dbReference>
<accession>A0A172T4X0</accession>
<protein>
    <submittedName>
        <fullName evidence="12">Phosphoglucomutase</fullName>
    </submittedName>
</protein>
<evidence type="ECO:0000256" key="2">
    <source>
        <dbReference type="ARBA" id="ARBA00010231"/>
    </source>
</evidence>
<dbReference type="OrthoDB" id="9806956at2"/>
<gene>
    <name evidence="12" type="ORF">JM64_09230</name>
</gene>
<sequence>MRDYMAEYRKWLESPYVDEKTKEELRAIEGNEEEIKERFLLDLEFGTAGLRGKIGAGTNRMNIYTVSQATQGLADYINSCGEGYAKRGVVIAYDVRRMSKEFARITAQVLAANGIQVYLFDDIRPTPVLSFAVRYLGTASGIVITASHNPPEYNGYKVYWEKGSQITDDIAKPIEENIKKITNFGMIKKIDFDEAISKGLIKIVGSEVDNAYFEKVLSLALCDDIDKNISIVYTPLHGTGGRFVRHVLDKRGFTNYFIVPEQENPDGEFPTVEYPNPEDLKAFNLALEYAKKRDADIILATDPDADRNAVMVKHNGEYIALNGNQTGALLIEYLLSQRKKKGILPKNGIIIKSIVTGDLGKLIAKTYGVETFETLTGFKNICGLENELEGKYSFQFGYEESIGYVTGDFVRDKDGVMMSMIISEMAAYYKKQGKTLIDVLELLYKTYGYYLEDNFSLVYEGLKGMEKIRRIMEVFRRRYPKEIGTLDLVKYIDYLERKVYDANGNFIGEVEKHIPASNVLRFFLSDGSWYAIRPSGTEPKLKVYIYTVDKVKEEAKKKLSVMKDAVLKIIAEA</sequence>
<comment type="similarity">
    <text evidence="2 7">Belongs to the phosphohexose mutase family.</text>
</comment>
<dbReference type="Gene3D" id="3.40.120.10">
    <property type="entry name" value="Alpha-D-Glucose-1,6-Bisphosphate, subunit A, domain 3"/>
    <property type="match status" value="3"/>
</dbReference>
<dbReference type="KEGG" id="fng:JM64_09230"/>
<dbReference type="GO" id="GO:0005975">
    <property type="term" value="P:carbohydrate metabolic process"/>
    <property type="evidence" value="ECO:0007669"/>
    <property type="project" value="InterPro"/>
</dbReference>
<dbReference type="PROSITE" id="PS00710">
    <property type="entry name" value="PGM_PMM"/>
    <property type="match status" value="1"/>
</dbReference>
<dbReference type="PATRIC" id="fig|93466.3.peg.1921"/>
<dbReference type="GO" id="GO:0006166">
    <property type="term" value="P:purine ribonucleoside salvage"/>
    <property type="evidence" value="ECO:0007669"/>
    <property type="project" value="TreeGrafter"/>
</dbReference>
<evidence type="ECO:0000259" key="9">
    <source>
        <dbReference type="Pfam" id="PF02878"/>
    </source>
</evidence>
<evidence type="ECO:0000313" key="13">
    <source>
        <dbReference type="Proteomes" id="UP000077096"/>
    </source>
</evidence>
<evidence type="ECO:0000256" key="4">
    <source>
        <dbReference type="ARBA" id="ARBA00022723"/>
    </source>
</evidence>
<dbReference type="Pfam" id="PF02878">
    <property type="entry name" value="PGM_PMM_I"/>
    <property type="match status" value="1"/>
</dbReference>
<feature type="domain" description="Alpha-D-phosphohexomutase alpha/beta/alpha" evidence="10">
    <location>
        <begin position="211"/>
        <end position="316"/>
    </location>
</feature>
<evidence type="ECO:0000313" key="12">
    <source>
        <dbReference type="EMBL" id="ANE42078.1"/>
    </source>
</evidence>